<dbReference type="EMBL" id="LN831302">
    <property type="protein sequence ID" value="CQH55543.1"/>
    <property type="molecule type" value="Genomic_DNA"/>
</dbReference>
<proteinExistence type="predicted"/>
<keyword evidence="1" id="KW-0472">Membrane</keyword>
<dbReference type="GeneID" id="26658896"/>
<keyword evidence="3" id="KW-1185">Reference proteome</keyword>
<keyword evidence="1" id="KW-0812">Transmembrane</keyword>
<accession>A0A0U5H2T6</accession>
<dbReference type="RefSeq" id="WP_059056661.1">
    <property type="nucleotide sequence ID" value="NZ_CEML01000002.1"/>
</dbReference>
<evidence type="ECO:0000313" key="3">
    <source>
        <dbReference type="Proteomes" id="UP000066737"/>
    </source>
</evidence>
<reference evidence="3" key="1">
    <citation type="journal article" date="2016" name="Environ. Microbiol.">
        <title>The complete genome of a viable archaeum isolated from 123-million-year-old rock salt.</title>
        <authorList>
            <person name="Jaakkola S.T."/>
            <person name="Pfeiffer F."/>
            <person name="Ravantti J.J."/>
            <person name="Guo Q."/>
            <person name="Liu Y."/>
            <person name="Chen X."/>
            <person name="Ma H."/>
            <person name="Yang C."/>
            <person name="Oksanen H.M."/>
            <person name="Bamford D.H."/>
        </authorList>
    </citation>
    <scope>NUCLEOTIDE SEQUENCE</scope>
    <source>
        <strain evidence="3">JI20-1</strain>
    </source>
</reference>
<name>A0A0U5H2T6_9EURY</name>
<feature type="transmembrane region" description="Helical" evidence="1">
    <location>
        <begin position="18"/>
        <end position="36"/>
    </location>
</feature>
<protein>
    <submittedName>
        <fullName evidence="2">Uncharacterized protein</fullName>
    </submittedName>
</protein>
<dbReference type="AlphaFoldDB" id="A0A0U5H2T6"/>
<gene>
    <name evidence="2" type="ORF">HHUB_2246</name>
</gene>
<dbReference type="Proteomes" id="UP000066737">
    <property type="component" value="Chromosome I"/>
</dbReference>
<organism evidence="2 3">
    <name type="scientific">Halobacterium hubeiense</name>
    <dbReference type="NCBI Taxonomy" id="1407499"/>
    <lineage>
        <taxon>Archaea</taxon>
        <taxon>Methanobacteriati</taxon>
        <taxon>Methanobacteriota</taxon>
        <taxon>Stenosarchaea group</taxon>
        <taxon>Halobacteria</taxon>
        <taxon>Halobacteriales</taxon>
        <taxon>Halobacteriaceae</taxon>
        <taxon>Halobacterium</taxon>
    </lineage>
</organism>
<dbReference type="STRING" id="1407499.HHUB_2246"/>
<evidence type="ECO:0000313" key="2">
    <source>
        <dbReference type="EMBL" id="CQH55543.1"/>
    </source>
</evidence>
<evidence type="ECO:0000256" key="1">
    <source>
        <dbReference type="SAM" id="Phobius"/>
    </source>
</evidence>
<keyword evidence="1" id="KW-1133">Transmembrane helix</keyword>
<sequence>MDAAPESRTRTADRRDGLLALVLAQLTLLTAVVNGLNPLGVASLLVVGLPAFVVGLGLLAPPMD</sequence>
<dbReference type="KEGG" id="hhb:Hhub_2246"/>
<feature type="transmembrane region" description="Helical" evidence="1">
    <location>
        <begin position="42"/>
        <end position="60"/>
    </location>
</feature>